<evidence type="ECO:0000313" key="11">
    <source>
        <dbReference type="EMBL" id="PIQ87571.1"/>
    </source>
</evidence>
<dbReference type="PANTHER" id="PTHR11846">
    <property type="entry name" value="ADENYLOSUCCINATE SYNTHETASE"/>
    <property type="match status" value="1"/>
</dbReference>
<feature type="binding site" evidence="8">
    <location>
        <begin position="299"/>
        <end position="305"/>
    </location>
    <ligand>
        <name>substrate</name>
    </ligand>
</feature>
<keyword evidence="5 8" id="KW-0658">Purine biosynthesis</keyword>
<keyword evidence="3 8" id="KW-0479">Metal-binding</keyword>
<dbReference type="EMBL" id="PCVY01000003">
    <property type="protein sequence ID" value="PIQ87571.1"/>
    <property type="molecule type" value="Genomic_DNA"/>
</dbReference>
<comment type="pathway">
    <text evidence="8 10">Purine metabolism; AMP biosynthesis via de novo pathway; AMP from IMP: step 1/2.</text>
</comment>
<dbReference type="PROSITE" id="PS00513">
    <property type="entry name" value="ADENYLOSUCCIN_SYN_2"/>
    <property type="match status" value="1"/>
</dbReference>
<accession>A0A2H0LT83</accession>
<dbReference type="PROSITE" id="PS01266">
    <property type="entry name" value="ADENYLOSUCCIN_SYN_1"/>
    <property type="match status" value="1"/>
</dbReference>
<evidence type="ECO:0000256" key="5">
    <source>
        <dbReference type="ARBA" id="ARBA00022755"/>
    </source>
</evidence>
<evidence type="ECO:0000256" key="8">
    <source>
        <dbReference type="HAMAP-Rule" id="MF_00011"/>
    </source>
</evidence>
<dbReference type="GO" id="GO:0000287">
    <property type="term" value="F:magnesium ion binding"/>
    <property type="evidence" value="ECO:0007669"/>
    <property type="project" value="UniProtKB-UniRule"/>
</dbReference>
<dbReference type="CDD" id="cd03108">
    <property type="entry name" value="AdSS"/>
    <property type="match status" value="1"/>
</dbReference>
<dbReference type="FunFam" id="1.10.300.10:FF:000001">
    <property type="entry name" value="Adenylosuccinate synthetase"/>
    <property type="match status" value="1"/>
</dbReference>
<dbReference type="InterPro" id="IPR033128">
    <property type="entry name" value="Adenylosuccin_syn_Lys_AS"/>
</dbReference>
<dbReference type="InterPro" id="IPR042110">
    <property type="entry name" value="Adenylosuccinate_synth_dom2"/>
</dbReference>
<evidence type="ECO:0000256" key="2">
    <source>
        <dbReference type="ARBA" id="ARBA00022598"/>
    </source>
</evidence>
<feature type="binding site" evidence="8">
    <location>
        <position position="40"/>
    </location>
    <ligand>
        <name>Mg(2+)</name>
        <dbReference type="ChEBI" id="CHEBI:18420"/>
    </ligand>
</feature>
<comment type="subunit">
    <text evidence="1 8">Homodimer.</text>
</comment>
<dbReference type="HAMAP" id="MF_00011">
    <property type="entry name" value="Adenylosucc_synth"/>
    <property type="match status" value="1"/>
</dbReference>
<dbReference type="EC" id="6.3.4.4" evidence="8 10"/>
<dbReference type="GO" id="GO:0044208">
    <property type="term" value="P:'de novo' AMP biosynthetic process"/>
    <property type="evidence" value="ECO:0007669"/>
    <property type="project" value="UniProtKB-UniRule"/>
</dbReference>
<dbReference type="NCBIfam" id="NF002223">
    <property type="entry name" value="PRK01117.1"/>
    <property type="match status" value="1"/>
</dbReference>
<proteinExistence type="inferred from homology"/>
<evidence type="ECO:0000256" key="10">
    <source>
        <dbReference type="RuleBase" id="RU000520"/>
    </source>
</evidence>
<dbReference type="InterPro" id="IPR027417">
    <property type="entry name" value="P-loop_NTPase"/>
</dbReference>
<dbReference type="GO" id="GO:0046040">
    <property type="term" value="P:IMP metabolic process"/>
    <property type="evidence" value="ECO:0007669"/>
    <property type="project" value="TreeGrafter"/>
</dbReference>
<comment type="catalytic activity">
    <reaction evidence="8 10">
        <text>IMP + L-aspartate + GTP = N(6)-(1,2-dicarboxyethyl)-AMP + GDP + phosphate + 2 H(+)</text>
        <dbReference type="Rhea" id="RHEA:15753"/>
        <dbReference type="ChEBI" id="CHEBI:15378"/>
        <dbReference type="ChEBI" id="CHEBI:29991"/>
        <dbReference type="ChEBI" id="CHEBI:37565"/>
        <dbReference type="ChEBI" id="CHEBI:43474"/>
        <dbReference type="ChEBI" id="CHEBI:57567"/>
        <dbReference type="ChEBI" id="CHEBI:58053"/>
        <dbReference type="ChEBI" id="CHEBI:58189"/>
        <dbReference type="EC" id="6.3.4.4"/>
    </reaction>
</comment>
<feature type="binding site" description="in other chain" evidence="8">
    <location>
        <position position="129"/>
    </location>
    <ligand>
        <name>IMP</name>
        <dbReference type="ChEBI" id="CHEBI:58053"/>
        <note>ligand shared between dimeric partners</note>
    </ligand>
</feature>
<name>A0A2H0LT83_9BACT</name>
<organism evidence="11 12">
    <name type="scientific">Candidatus Abzuiibacterium crystallinum</name>
    <dbReference type="NCBI Taxonomy" id="1974748"/>
    <lineage>
        <taxon>Bacteria</taxon>
        <taxon>Pseudomonadati</taxon>
        <taxon>Candidatus Omnitrophota</taxon>
        <taxon>Candidatus Abzuiibacterium</taxon>
    </lineage>
</organism>
<evidence type="ECO:0000256" key="1">
    <source>
        <dbReference type="ARBA" id="ARBA00011738"/>
    </source>
</evidence>
<evidence type="ECO:0000256" key="6">
    <source>
        <dbReference type="ARBA" id="ARBA00022842"/>
    </source>
</evidence>
<dbReference type="Pfam" id="PF00709">
    <property type="entry name" value="Adenylsucc_synt"/>
    <property type="match status" value="1"/>
</dbReference>
<sequence>MSNVILVGAQWGDEGKGKMIDLLARKSDVIVRYQGGNNAGHTVKFSNKTFILHIIPSGILHPGKVCVIGNGVVIDPKALQEELEMLRRNQINFHNRLLISEQAHLIMPYHRLIDEYLERAKGKGKIGTTKKGIGPCYADKVARLGIRVIDLLNDRVFRQRLRLVLTEKNLLLKKIFREQILSYEKIYKTYTQYRSLLKPYVRNTSIYLDEAYRRHKKVLFEGAQGTLLDVDHGTYPYVTSSNASAGGALTGTGVSPARIDRVIGVMKAYTTRVGEGPFPTEFTTSLMEIIRKKGEEYGATTGRPRRCGWFDAVIGRYSVLVNGLGELAIMKLDVLDELPEIKICVAYRYKGKTYEYFPSDIEVIEHGTPVYEALPGWQTPTTHIRKYSALPKNAKKYLKRIETILKTPISVVSVGSSRVQTIFV</sequence>
<evidence type="ECO:0000256" key="9">
    <source>
        <dbReference type="PROSITE-ProRule" id="PRU10134"/>
    </source>
</evidence>
<feature type="binding site" evidence="8">
    <location>
        <begin position="331"/>
        <end position="333"/>
    </location>
    <ligand>
        <name>GTP</name>
        <dbReference type="ChEBI" id="CHEBI:37565"/>
    </ligand>
</feature>
<feature type="active site" description="Proton donor" evidence="8">
    <location>
        <position position="41"/>
    </location>
</feature>
<feature type="active site" evidence="9">
    <location>
        <position position="140"/>
    </location>
</feature>
<dbReference type="InterPro" id="IPR042109">
    <property type="entry name" value="Adenylosuccinate_synth_dom1"/>
</dbReference>
<feature type="binding site" evidence="8">
    <location>
        <begin position="413"/>
        <end position="415"/>
    </location>
    <ligand>
        <name>GTP</name>
        <dbReference type="ChEBI" id="CHEBI:37565"/>
    </ligand>
</feature>
<dbReference type="FunFam" id="3.90.170.10:FF:000001">
    <property type="entry name" value="Adenylosuccinate synthetase"/>
    <property type="match status" value="1"/>
</dbReference>
<dbReference type="InterPro" id="IPR001114">
    <property type="entry name" value="Adenylosuccinate_synthetase"/>
</dbReference>
<feature type="binding site" evidence="8">
    <location>
        <position position="305"/>
    </location>
    <ligand>
        <name>GTP</name>
        <dbReference type="ChEBI" id="CHEBI:37565"/>
    </ligand>
</feature>
<feature type="binding site" evidence="8">
    <location>
        <begin position="12"/>
        <end position="18"/>
    </location>
    <ligand>
        <name>GTP</name>
        <dbReference type="ChEBI" id="CHEBI:37565"/>
    </ligand>
</feature>
<keyword evidence="2 8" id="KW-0436">Ligase</keyword>
<dbReference type="SUPFAM" id="SSF52540">
    <property type="entry name" value="P-loop containing nucleoside triphosphate hydrolases"/>
    <property type="match status" value="1"/>
</dbReference>
<dbReference type="GO" id="GO:0005525">
    <property type="term" value="F:GTP binding"/>
    <property type="evidence" value="ECO:0007669"/>
    <property type="project" value="UniProtKB-UniRule"/>
</dbReference>
<comment type="caution">
    <text evidence="11">The sequence shown here is derived from an EMBL/GenBank/DDBJ whole genome shotgun (WGS) entry which is preliminary data.</text>
</comment>
<dbReference type="SMART" id="SM00788">
    <property type="entry name" value="Adenylsucc_synt"/>
    <property type="match status" value="1"/>
</dbReference>
<evidence type="ECO:0000256" key="7">
    <source>
        <dbReference type="ARBA" id="ARBA00023134"/>
    </source>
</evidence>
<dbReference type="Gene3D" id="3.90.170.10">
    <property type="entry name" value="Adenylosuccinate Synthetase, subunit A, domain 3"/>
    <property type="match status" value="1"/>
</dbReference>
<feature type="binding site" description="in other chain" evidence="8">
    <location>
        <position position="303"/>
    </location>
    <ligand>
        <name>IMP</name>
        <dbReference type="ChEBI" id="CHEBI:58053"/>
        <note>ligand shared between dimeric partners</note>
    </ligand>
</feature>
<feature type="binding site" description="in other chain" evidence="8">
    <location>
        <begin position="13"/>
        <end position="16"/>
    </location>
    <ligand>
        <name>IMP</name>
        <dbReference type="ChEBI" id="CHEBI:58053"/>
        <note>ligand shared between dimeric partners</note>
    </ligand>
</feature>
<dbReference type="Proteomes" id="UP000230859">
    <property type="component" value="Unassembled WGS sequence"/>
</dbReference>
<protein>
    <recommendedName>
        <fullName evidence="8 10">Adenylosuccinate synthetase</fullName>
        <shortName evidence="8">AMPSase</shortName>
        <shortName evidence="8">AdSS</shortName>
        <ecNumber evidence="8 10">6.3.4.4</ecNumber>
    </recommendedName>
    <alternativeName>
        <fullName evidence="8">IMP--aspartate ligase</fullName>
    </alternativeName>
</protein>
<dbReference type="GO" id="GO:0004019">
    <property type="term" value="F:adenylosuccinate synthase activity"/>
    <property type="evidence" value="ECO:0007669"/>
    <property type="project" value="UniProtKB-UniRule"/>
</dbReference>
<dbReference type="PANTHER" id="PTHR11846:SF0">
    <property type="entry name" value="ADENYLOSUCCINATE SYNTHETASE"/>
    <property type="match status" value="1"/>
</dbReference>
<dbReference type="NCBIfam" id="TIGR00184">
    <property type="entry name" value="purA"/>
    <property type="match status" value="1"/>
</dbReference>
<dbReference type="UniPathway" id="UPA00075">
    <property type="reaction ID" value="UER00335"/>
</dbReference>
<dbReference type="GO" id="GO:0005737">
    <property type="term" value="C:cytoplasm"/>
    <property type="evidence" value="ECO:0007669"/>
    <property type="project" value="UniProtKB-SubCell"/>
</dbReference>
<keyword evidence="8" id="KW-0963">Cytoplasm</keyword>
<feature type="active site" description="Proton acceptor" evidence="8">
    <location>
        <position position="13"/>
    </location>
</feature>
<feature type="binding site" description="in other chain" evidence="8">
    <location>
        <position position="239"/>
    </location>
    <ligand>
        <name>IMP</name>
        <dbReference type="ChEBI" id="CHEBI:58053"/>
        <note>ligand shared between dimeric partners</note>
    </ligand>
</feature>
<keyword evidence="7 8" id="KW-0342">GTP-binding</keyword>
<evidence type="ECO:0000313" key="12">
    <source>
        <dbReference type="Proteomes" id="UP000230859"/>
    </source>
</evidence>
<keyword evidence="4 8" id="KW-0547">Nucleotide-binding</keyword>
<reference evidence="11 12" key="1">
    <citation type="submission" date="2017-09" db="EMBL/GenBank/DDBJ databases">
        <title>Depth-based differentiation of microbial function through sediment-hosted aquifers and enrichment of novel symbionts in the deep terrestrial subsurface.</title>
        <authorList>
            <person name="Probst A.J."/>
            <person name="Ladd B."/>
            <person name="Jarett J.K."/>
            <person name="Geller-Mcgrath D.E."/>
            <person name="Sieber C.M."/>
            <person name="Emerson J.B."/>
            <person name="Anantharaman K."/>
            <person name="Thomas B.C."/>
            <person name="Malmstrom R."/>
            <person name="Stieglmeier M."/>
            <person name="Klingl A."/>
            <person name="Woyke T."/>
            <person name="Ryan C.M."/>
            <person name="Banfield J.F."/>
        </authorList>
    </citation>
    <scope>NUCLEOTIDE SEQUENCE [LARGE SCALE GENOMIC DNA]</scope>
    <source>
        <strain evidence="11">CG11_big_fil_rev_8_21_14_0_20_45_26</strain>
    </source>
</reference>
<dbReference type="Gene3D" id="3.40.440.10">
    <property type="entry name" value="Adenylosuccinate Synthetase, subunit A, domain 1"/>
    <property type="match status" value="1"/>
</dbReference>
<dbReference type="InterPro" id="IPR018220">
    <property type="entry name" value="Adenylosuccin_syn_GTP-bd"/>
</dbReference>
<dbReference type="Gene3D" id="1.10.300.10">
    <property type="entry name" value="Adenylosuccinate Synthetase, subunit A, domain 2"/>
    <property type="match status" value="1"/>
</dbReference>
<feature type="binding site" description="in other chain" evidence="8">
    <location>
        <begin position="38"/>
        <end position="41"/>
    </location>
    <ligand>
        <name>IMP</name>
        <dbReference type="ChEBI" id="CHEBI:58053"/>
        <note>ligand shared between dimeric partners</note>
    </ligand>
</feature>
<comment type="function">
    <text evidence="8">Plays an important role in the de novo pathway of purine nucleotide biosynthesis. Catalyzes the first committed step in the biosynthesis of AMP from IMP.</text>
</comment>
<gene>
    <name evidence="8" type="primary">purA</name>
    <name evidence="11" type="ORF">COV74_00420</name>
</gene>
<comment type="cofactor">
    <cofactor evidence="8">
        <name>Mg(2+)</name>
        <dbReference type="ChEBI" id="CHEBI:18420"/>
    </cofactor>
    <text evidence="8">Binds 1 Mg(2+) ion per subunit.</text>
</comment>
<dbReference type="InterPro" id="IPR042111">
    <property type="entry name" value="Adenylosuccinate_synth_dom3"/>
</dbReference>
<evidence type="ECO:0000256" key="3">
    <source>
        <dbReference type="ARBA" id="ARBA00022723"/>
    </source>
</evidence>
<feature type="binding site" evidence="8">
    <location>
        <position position="13"/>
    </location>
    <ligand>
        <name>Mg(2+)</name>
        <dbReference type="ChEBI" id="CHEBI:18420"/>
    </ligand>
</feature>
<feature type="binding site" evidence="8">
    <location>
        <position position="143"/>
    </location>
    <ligand>
        <name>IMP</name>
        <dbReference type="ChEBI" id="CHEBI:58053"/>
        <note>ligand shared between dimeric partners</note>
    </ligand>
</feature>
<comment type="subcellular location">
    <subcellularLocation>
        <location evidence="8">Cytoplasm</location>
    </subcellularLocation>
</comment>
<dbReference type="AlphaFoldDB" id="A0A2H0LT83"/>
<feature type="binding site" evidence="8">
    <location>
        <begin position="40"/>
        <end position="42"/>
    </location>
    <ligand>
        <name>GTP</name>
        <dbReference type="ChEBI" id="CHEBI:37565"/>
    </ligand>
</feature>
<comment type="similarity">
    <text evidence="8 10">Belongs to the adenylosuccinate synthetase family.</text>
</comment>
<feature type="binding site" description="in other chain" evidence="8">
    <location>
        <position position="224"/>
    </location>
    <ligand>
        <name>IMP</name>
        <dbReference type="ChEBI" id="CHEBI:58053"/>
        <note>ligand shared between dimeric partners</note>
    </ligand>
</feature>
<evidence type="ECO:0000256" key="4">
    <source>
        <dbReference type="ARBA" id="ARBA00022741"/>
    </source>
</evidence>
<keyword evidence="6 8" id="KW-0460">Magnesium</keyword>